<evidence type="ECO:0000256" key="4">
    <source>
        <dbReference type="ARBA" id="ARBA00022679"/>
    </source>
</evidence>
<dbReference type="GO" id="GO:0009401">
    <property type="term" value="P:phosphoenolpyruvate-dependent sugar phosphotransferase system"/>
    <property type="evidence" value="ECO:0007669"/>
    <property type="project" value="UniProtKB-KW"/>
</dbReference>
<dbReference type="OrthoDB" id="2296333at2"/>
<keyword evidence="2" id="KW-0813">Transport</keyword>
<keyword evidence="3" id="KW-0762">Sugar transport</keyword>
<evidence type="ECO:0000256" key="2">
    <source>
        <dbReference type="ARBA" id="ARBA00022448"/>
    </source>
</evidence>
<dbReference type="Pfam" id="PF00358">
    <property type="entry name" value="PTS_EIIA_1"/>
    <property type="match status" value="1"/>
</dbReference>
<organism evidence="8 9">
    <name type="scientific">Lactiplantibacillus mudanjiangensis</name>
    <dbReference type="NCBI Taxonomy" id="1296538"/>
    <lineage>
        <taxon>Bacteria</taxon>
        <taxon>Bacillati</taxon>
        <taxon>Bacillota</taxon>
        <taxon>Bacilli</taxon>
        <taxon>Lactobacillales</taxon>
        <taxon>Lactobacillaceae</taxon>
        <taxon>Lactiplantibacillus</taxon>
    </lineage>
</organism>
<keyword evidence="6" id="KW-0418">Kinase</keyword>
<evidence type="ECO:0000313" key="8">
    <source>
        <dbReference type="EMBL" id="VDG30339.1"/>
    </source>
</evidence>
<dbReference type="InterPro" id="IPR050890">
    <property type="entry name" value="PTS_EIIA_component"/>
</dbReference>
<gene>
    <name evidence="8" type="ORF">MUDAN_MDHGFNIF_01890</name>
</gene>
<evidence type="ECO:0000256" key="6">
    <source>
        <dbReference type="ARBA" id="ARBA00022777"/>
    </source>
</evidence>
<dbReference type="SUPFAM" id="SSF51261">
    <property type="entry name" value="Duplicated hybrid motif"/>
    <property type="match status" value="1"/>
</dbReference>
<dbReference type="GO" id="GO:0016301">
    <property type="term" value="F:kinase activity"/>
    <property type="evidence" value="ECO:0007669"/>
    <property type="project" value="UniProtKB-KW"/>
</dbReference>
<feature type="domain" description="PTS EIIA type-1" evidence="7">
    <location>
        <begin position="27"/>
        <end position="135"/>
    </location>
</feature>
<dbReference type="InterPro" id="IPR001127">
    <property type="entry name" value="PTS_EIIA_1_perm"/>
</dbReference>
<dbReference type="AlphaFoldDB" id="A0A660E693"/>
<dbReference type="Proteomes" id="UP000289996">
    <property type="component" value="Unassembled WGS sequence"/>
</dbReference>
<protein>
    <submittedName>
        <fullName evidence="8">PTS, EIIA [Lactobacillus plantarum subsp. plantarum ST-III]</fullName>
    </submittedName>
</protein>
<evidence type="ECO:0000259" key="7">
    <source>
        <dbReference type="PROSITE" id="PS51093"/>
    </source>
</evidence>
<name>A0A660E693_9LACO</name>
<keyword evidence="5" id="KW-0598">Phosphotransferase system</keyword>
<proteinExistence type="predicted"/>
<evidence type="ECO:0000313" key="9">
    <source>
        <dbReference type="Proteomes" id="UP000289996"/>
    </source>
</evidence>
<dbReference type="RefSeq" id="WP_130845921.1">
    <property type="nucleotide sequence ID" value="NZ_BJDY01000007.1"/>
</dbReference>
<reference evidence="8 9" key="1">
    <citation type="submission" date="2018-11" db="EMBL/GenBank/DDBJ databases">
        <authorList>
            <person name="Wuyts S."/>
        </authorList>
    </citation>
    <scope>NUCLEOTIDE SEQUENCE [LARGE SCALE GENOMIC DNA]</scope>
    <source>
        <strain evidence="8">Lactobacillus mudanjiangensis AMBF249</strain>
    </source>
</reference>
<dbReference type="GO" id="GO:0005737">
    <property type="term" value="C:cytoplasm"/>
    <property type="evidence" value="ECO:0007669"/>
    <property type="project" value="UniProtKB-SubCell"/>
</dbReference>
<evidence type="ECO:0000256" key="5">
    <source>
        <dbReference type="ARBA" id="ARBA00022683"/>
    </source>
</evidence>
<evidence type="ECO:0000256" key="1">
    <source>
        <dbReference type="ARBA" id="ARBA00004496"/>
    </source>
</evidence>
<comment type="subcellular location">
    <subcellularLocation>
        <location evidence="1">Cytoplasm</location>
    </subcellularLocation>
</comment>
<dbReference type="Gene3D" id="2.70.70.10">
    <property type="entry name" value="Glucose Permease (Domain IIA)"/>
    <property type="match status" value="1"/>
</dbReference>
<keyword evidence="4" id="KW-0808">Transferase</keyword>
<accession>A0A660E693</accession>
<evidence type="ECO:0000256" key="3">
    <source>
        <dbReference type="ARBA" id="ARBA00022597"/>
    </source>
</evidence>
<dbReference type="InterPro" id="IPR011055">
    <property type="entry name" value="Dup_hybrid_motif"/>
</dbReference>
<dbReference type="PANTHER" id="PTHR45008:SF1">
    <property type="entry name" value="PTS SYSTEM GLUCOSE-SPECIFIC EIIA COMPONENT"/>
    <property type="match status" value="1"/>
</dbReference>
<sequence>MSVTTSTIVPVVAPKFGMVMGLVPVTCTAFSRGLLGSGCGVIPQPDQMVAPMAGQVMHFAKTKRALAFQTQNGLALWLRLGLDSPTWTERCFKLVVKVGDHVQAGQVIAVVDRCPQRVVHRWTSVILMNPVVQAAMRALRWQPRNLIDPAGTVSTKITLDLAANHEVATIGPPDRTMVVEA</sequence>
<keyword evidence="9" id="KW-1185">Reference proteome</keyword>
<dbReference type="PANTHER" id="PTHR45008">
    <property type="entry name" value="PTS SYSTEM GLUCOSE-SPECIFIC EIIA COMPONENT"/>
    <property type="match status" value="1"/>
</dbReference>
<dbReference type="EMBL" id="UYIG01000185">
    <property type="protein sequence ID" value="VDG30339.1"/>
    <property type="molecule type" value="Genomic_DNA"/>
</dbReference>
<dbReference type="PROSITE" id="PS51093">
    <property type="entry name" value="PTS_EIIA_TYPE_1"/>
    <property type="match status" value="1"/>
</dbReference>